<dbReference type="EMBL" id="JAVJAF010000001">
    <property type="protein sequence ID" value="MDR6235331.1"/>
    <property type="molecule type" value="Genomic_DNA"/>
</dbReference>
<evidence type="ECO:0000313" key="3">
    <source>
        <dbReference type="Proteomes" id="UP001268036"/>
    </source>
</evidence>
<protein>
    <submittedName>
        <fullName evidence="2">Uncharacterized protein</fullName>
    </submittedName>
</protein>
<evidence type="ECO:0000313" key="2">
    <source>
        <dbReference type="EMBL" id="MDR6235331.1"/>
    </source>
</evidence>
<dbReference type="Proteomes" id="UP001268036">
    <property type="component" value="Unassembled WGS sequence"/>
</dbReference>
<dbReference type="RefSeq" id="WP_309759846.1">
    <property type="nucleotide sequence ID" value="NZ_JAVJAF010000001.1"/>
</dbReference>
<dbReference type="AlphaFoldDB" id="A0AAJ2EYA0"/>
<sequence>MSSYEFKEWLSFFEAAQYLSDKTGKRYDINAIHRAAARELIRVHYWPTDDAELGVFSIVYDEEKSKVLPSFVVRNVESAIPIQLDKLELLFQFQGPIPITHYEVFADNSRAGHRKPLGITVQLISESDEIFEIGGCYRVDANGKAVGLNDGNYDFFVHVTELEELVSTIPDAPELPPLPCKLEVIKLSEDENFESLTYIQSSAPYMRYPETEDIEPGKSSNKNSKTPKRPEPLLKTIGFAAYLIAELGDRLDQFQTTATHKKGLSCGGKPNCSSISKELSRIAAIHNYDLKSDGFYKNLSAALKHLLP</sequence>
<feature type="region of interest" description="Disordered" evidence="1">
    <location>
        <begin position="209"/>
        <end position="231"/>
    </location>
</feature>
<gene>
    <name evidence="2" type="ORF">QE440_003072</name>
</gene>
<name>A0AAJ2EYA0_9PSED</name>
<reference evidence="2" key="1">
    <citation type="submission" date="2023-08" db="EMBL/GenBank/DDBJ databases">
        <title>Functional and genomic diversity of the sorghum phyllosphere microbiome.</title>
        <authorList>
            <person name="Shade A."/>
        </authorList>
    </citation>
    <scope>NUCLEOTIDE SEQUENCE</scope>
    <source>
        <strain evidence="2">SORGH_AS_0201</strain>
    </source>
</reference>
<accession>A0AAJ2EYA0</accession>
<comment type="caution">
    <text evidence="2">The sequence shown here is derived from an EMBL/GenBank/DDBJ whole genome shotgun (WGS) entry which is preliminary data.</text>
</comment>
<proteinExistence type="predicted"/>
<evidence type="ECO:0000256" key="1">
    <source>
        <dbReference type="SAM" id="MobiDB-lite"/>
    </source>
</evidence>
<organism evidence="2 3">
    <name type="scientific">Pseudomonas oryzihabitans</name>
    <dbReference type="NCBI Taxonomy" id="47885"/>
    <lineage>
        <taxon>Bacteria</taxon>
        <taxon>Pseudomonadati</taxon>
        <taxon>Pseudomonadota</taxon>
        <taxon>Gammaproteobacteria</taxon>
        <taxon>Pseudomonadales</taxon>
        <taxon>Pseudomonadaceae</taxon>
        <taxon>Pseudomonas</taxon>
    </lineage>
</organism>